<dbReference type="PANTHER" id="PTHR42918">
    <property type="entry name" value="LYSYL-TRNA SYNTHETASE"/>
    <property type="match status" value="1"/>
</dbReference>
<dbReference type="AlphaFoldDB" id="A0A2M8KW27"/>
<comment type="cofactor">
    <cofactor evidence="7 8">
        <name>Mg(2+)</name>
        <dbReference type="ChEBI" id="CHEBI:18420"/>
    </cofactor>
    <text evidence="7 8">Binds 3 Mg(2+) ions per subunit.</text>
</comment>
<gene>
    <name evidence="7 10" type="primary">lysS</name>
    <name evidence="10" type="ORF">COU90_04535</name>
</gene>
<protein>
    <recommendedName>
        <fullName evidence="7">Lysine--tRNA ligase</fullName>
        <ecNumber evidence="7">6.1.1.6</ecNumber>
    </recommendedName>
    <alternativeName>
        <fullName evidence="7">Lysyl-tRNA synthetase</fullName>
        <shortName evidence="7">LysRS</shortName>
    </alternativeName>
</protein>
<evidence type="ECO:0000256" key="2">
    <source>
        <dbReference type="ARBA" id="ARBA00022723"/>
    </source>
</evidence>
<dbReference type="Pfam" id="PF00152">
    <property type="entry name" value="tRNA-synt_2"/>
    <property type="match status" value="1"/>
</dbReference>
<accession>A0A2M8KW27</accession>
<sequence length="484" mass="56210">MSLEEIRTTRLDKLDKIRKAGFNPYPARTKRTHTLTEIGGQFDVLMDEMVPVTVAGRVRAVRGHGGSTFVDIEDGTEHLQLYMKKDTLKDAYDFFLDVGDEGDIIEAVGTVFLTKKEERTLQVTAWRMLAKSILPLPEKWHGLQDIEERFRKRYLDIMFNEDVRVMIQNRARFWHAMRRFMVEEGFLEVETPVLENTAGGADADPFATHHNALDMDVYLRISCGELWQKRLMVAGFPKVFEIGRIFRNEGMSAEHLQDYTQMEFYWAYADYEDGMRFVERLYKYIAKDVFGTLEFTIGDFTIDLDVPWERYDYQAIIRHETGIDVLNTNTEEIEKKIRELGIVYNKGGMNIARGVDTLWKYCRKRVSGPGFLINVPVFLEPLAKRKEGAENLVERFQVILAGSEMGKGYSELNDPIDQRERFEEQQRMRDEGDAEAHMADYDFVEALEYGMPPTCGFGVSERLFSFLSNKSVRETQIFPLMRPK</sequence>
<keyword evidence="7 8" id="KW-0460">Magnesium</keyword>
<keyword evidence="2 7" id="KW-0479">Metal-binding</keyword>
<dbReference type="GO" id="GO:0004824">
    <property type="term" value="F:lysine-tRNA ligase activity"/>
    <property type="evidence" value="ECO:0007669"/>
    <property type="project" value="UniProtKB-UniRule"/>
</dbReference>
<keyword evidence="5 7" id="KW-0030">Aminoacyl-tRNA synthetase</keyword>
<dbReference type="HAMAP" id="MF_00252">
    <property type="entry name" value="Lys_tRNA_synth_class2"/>
    <property type="match status" value="1"/>
</dbReference>
<keyword evidence="4 7" id="KW-0067">ATP-binding</keyword>
<dbReference type="PRINTS" id="PR00982">
    <property type="entry name" value="TRNASYNTHLYS"/>
</dbReference>
<organism evidence="10 11">
    <name type="scientific">Candidatus Ryanbacteria bacterium CG10_big_fil_rev_8_21_14_0_10_43_42</name>
    <dbReference type="NCBI Taxonomy" id="1974864"/>
    <lineage>
        <taxon>Bacteria</taxon>
        <taxon>Candidatus Ryaniibacteriota</taxon>
    </lineage>
</organism>
<dbReference type="Proteomes" id="UP000229098">
    <property type="component" value="Unassembled WGS sequence"/>
</dbReference>
<comment type="caution">
    <text evidence="10">The sequence shown here is derived from an EMBL/GenBank/DDBJ whole genome shotgun (WGS) entry which is preliminary data.</text>
</comment>
<dbReference type="InterPro" id="IPR006195">
    <property type="entry name" value="aa-tRNA-synth_II"/>
</dbReference>
<evidence type="ECO:0000256" key="3">
    <source>
        <dbReference type="ARBA" id="ARBA00022741"/>
    </source>
</evidence>
<feature type="binding site" evidence="7">
    <location>
        <position position="404"/>
    </location>
    <ligand>
        <name>Mg(2+)</name>
        <dbReference type="ChEBI" id="CHEBI:18420"/>
        <label>2</label>
    </ligand>
</feature>
<dbReference type="SUPFAM" id="SSF55681">
    <property type="entry name" value="Class II aaRS and biotin synthetases"/>
    <property type="match status" value="1"/>
</dbReference>
<keyword evidence="1 7" id="KW-0436">Ligase</keyword>
<evidence type="ECO:0000313" key="11">
    <source>
        <dbReference type="Proteomes" id="UP000229098"/>
    </source>
</evidence>
<dbReference type="Gene3D" id="2.40.50.140">
    <property type="entry name" value="Nucleic acid-binding proteins"/>
    <property type="match status" value="1"/>
</dbReference>
<dbReference type="GO" id="GO:0005524">
    <property type="term" value="F:ATP binding"/>
    <property type="evidence" value="ECO:0007669"/>
    <property type="project" value="UniProtKB-UniRule"/>
</dbReference>
<dbReference type="SUPFAM" id="SSF50249">
    <property type="entry name" value="Nucleic acid-binding proteins"/>
    <property type="match status" value="1"/>
</dbReference>
<dbReference type="EC" id="6.1.1.6" evidence="7"/>
<dbReference type="EMBL" id="PFEF01000010">
    <property type="protein sequence ID" value="PJE64109.1"/>
    <property type="molecule type" value="Genomic_DNA"/>
</dbReference>
<dbReference type="NCBIfam" id="TIGR00499">
    <property type="entry name" value="lysS_bact"/>
    <property type="match status" value="1"/>
</dbReference>
<keyword evidence="7" id="KW-0648">Protein biosynthesis</keyword>
<evidence type="ECO:0000256" key="6">
    <source>
        <dbReference type="ARBA" id="ARBA00048573"/>
    </source>
</evidence>
<evidence type="ECO:0000256" key="7">
    <source>
        <dbReference type="HAMAP-Rule" id="MF_00252"/>
    </source>
</evidence>
<dbReference type="InterPro" id="IPR004364">
    <property type="entry name" value="Aa-tRNA-synt_II"/>
</dbReference>
<dbReference type="InterPro" id="IPR002313">
    <property type="entry name" value="Lys-tRNA-ligase_II"/>
</dbReference>
<name>A0A2M8KW27_9BACT</name>
<evidence type="ECO:0000256" key="1">
    <source>
        <dbReference type="ARBA" id="ARBA00022598"/>
    </source>
</evidence>
<evidence type="ECO:0000256" key="8">
    <source>
        <dbReference type="RuleBase" id="RU000336"/>
    </source>
</evidence>
<dbReference type="GO" id="GO:0000287">
    <property type="term" value="F:magnesium ion binding"/>
    <property type="evidence" value="ECO:0007669"/>
    <property type="project" value="UniProtKB-UniRule"/>
</dbReference>
<dbReference type="Gene3D" id="3.30.930.10">
    <property type="entry name" value="Bira Bifunctional Protein, Domain 2"/>
    <property type="match status" value="1"/>
</dbReference>
<evidence type="ECO:0000259" key="9">
    <source>
        <dbReference type="PROSITE" id="PS50862"/>
    </source>
</evidence>
<dbReference type="Pfam" id="PF01336">
    <property type="entry name" value="tRNA_anti-codon"/>
    <property type="match status" value="1"/>
</dbReference>
<dbReference type="InterPro" id="IPR018149">
    <property type="entry name" value="Lys-tRNA-synth_II_C"/>
</dbReference>
<dbReference type="GO" id="GO:0005829">
    <property type="term" value="C:cytosol"/>
    <property type="evidence" value="ECO:0007669"/>
    <property type="project" value="TreeGrafter"/>
</dbReference>
<dbReference type="InterPro" id="IPR004365">
    <property type="entry name" value="NA-bd_OB_tRNA"/>
</dbReference>
<comment type="similarity">
    <text evidence="7">Belongs to the class-II aminoacyl-tRNA synthetase family.</text>
</comment>
<dbReference type="GO" id="GO:0000049">
    <property type="term" value="F:tRNA binding"/>
    <property type="evidence" value="ECO:0007669"/>
    <property type="project" value="TreeGrafter"/>
</dbReference>
<dbReference type="InterPro" id="IPR012340">
    <property type="entry name" value="NA-bd_OB-fold"/>
</dbReference>
<evidence type="ECO:0000313" key="10">
    <source>
        <dbReference type="EMBL" id="PJE64109.1"/>
    </source>
</evidence>
<keyword evidence="3 7" id="KW-0547">Nucleotide-binding</keyword>
<evidence type="ECO:0000256" key="5">
    <source>
        <dbReference type="ARBA" id="ARBA00023146"/>
    </source>
</evidence>
<dbReference type="PROSITE" id="PS50862">
    <property type="entry name" value="AA_TRNA_LIGASE_II"/>
    <property type="match status" value="1"/>
</dbReference>
<proteinExistence type="inferred from homology"/>
<dbReference type="GO" id="GO:0006430">
    <property type="term" value="P:lysyl-tRNA aminoacylation"/>
    <property type="evidence" value="ECO:0007669"/>
    <property type="project" value="UniProtKB-UniRule"/>
</dbReference>
<comment type="subunit">
    <text evidence="7">Homodimer.</text>
</comment>
<dbReference type="CDD" id="cd04322">
    <property type="entry name" value="LysRS_N"/>
    <property type="match status" value="1"/>
</dbReference>
<comment type="caution">
    <text evidence="7">Lacks conserved residue(s) required for the propagation of feature annotation.</text>
</comment>
<dbReference type="InterPro" id="IPR044136">
    <property type="entry name" value="Lys-tRNA-ligase_II_N"/>
</dbReference>
<keyword evidence="7" id="KW-0963">Cytoplasm</keyword>
<feature type="domain" description="Aminoacyl-transfer RNA synthetases class-II family profile" evidence="9">
    <location>
        <begin position="176"/>
        <end position="483"/>
    </location>
</feature>
<dbReference type="InterPro" id="IPR045864">
    <property type="entry name" value="aa-tRNA-synth_II/BPL/LPL"/>
</dbReference>
<reference evidence="11" key="1">
    <citation type="submission" date="2017-09" db="EMBL/GenBank/DDBJ databases">
        <title>Depth-based differentiation of microbial function through sediment-hosted aquifers and enrichment of novel symbionts in the deep terrestrial subsurface.</title>
        <authorList>
            <person name="Probst A.J."/>
            <person name="Ladd B."/>
            <person name="Jarett J.K."/>
            <person name="Geller-Mcgrath D.E."/>
            <person name="Sieber C.M.K."/>
            <person name="Emerson J.B."/>
            <person name="Anantharaman K."/>
            <person name="Thomas B.C."/>
            <person name="Malmstrom R."/>
            <person name="Stieglmeier M."/>
            <person name="Klingl A."/>
            <person name="Woyke T."/>
            <person name="Ryan C.M."/>
            <person name="Banfield J.F."/>
        </authorList>
    </citation>
    <scope>NUCLEOTIDE SEQUENCE [LARGE SCALE GENOMIC DNA]</scope>
</reference>
<feature type="binding site" evidence="7">
    <location>
        <position position="404"/>
    </location>
    <ligand>
        <name>Mg(2+)</name>
        <dbReference type="ChEBI" id="CHEBI:18420"/>
        <label>1</label>
    </ligand>
</feature>
<dbReference type="PANTHER" id="PTHR42918:SF15">
    <property type="entry name" value="LYSINE--TRNA LIGASE, CHLOROPLASTIC_MITOCHONDRIAL"/>
    <property type="match status" value="1"/>
</dbReference>
<evidence type="ECO:0000256" key="4">
    <source>
        <dbReference type="ARBA" id="ARBA00022840"/>
    </source>
</evidence>
<dbReference type="NCBIfam" id="NF001756">
    <property type="entry name" value="PRK00484.1"/>
    <property type="match status" value="1"/>
</dbReference>
<comment type="subcellular location">
    <subcellularLocation>
        <location evidence="7">Cytoplasm</location>
    </subcellularLocation>
</comment>
<comment type="catalytic activity">
    <reaction evidence="6 7 8">
        <text>tRNA(Lys) + L-lysine + ATP = L-lysyl-tRNA(Lys) + AMP + diphosphate</text>
        <dbReference type="Rhea" id="RHEA:20792"/>
        <dbReference type="Rhea" id="RHEA-COMP:9696"/>
        <dbReference type="Rhea" id="RHEA-COMP:9697"/>
        <dbReference type="ChEBI" id="CHEBI:30616"/>
        <dbReference type="ChEBI" id="CHEBI:32551"/>
        <dbReference type="ChEBI" id="CHEBI:33019"/>
        <dbReference type="ChEBI" id="CHEBI:78442"/>
        <dbReference type="ChEBI" id="CHEBI:78529"/>
        <dbReference type="ChEBI" id="CHEBI:456215"/>
        <dbReference type="EC" id="6.1.1.6"/>
    </reaction>
</comment>